<accession>A0ABX4H4Z0</accession>
<evidence type="ECO:0000256" key="1">
    <source>
        <dbReference type="SAM" id="SignalP"/>
    </source>
</evidence>
<gene>
    <name evidence="2" type="ORF">CJF60_04440</name>
</gene>
<evidence type="ECO:0000313" key="3">
    <source>
        <dbReference type="Proteomes" id="UP000217033"/>
    </source>
</evidence>
<dbReference type="Proteomes" id="UP000217033">
    <property type="component" value="Unassembled WGS sequence"/>
</dbReference>
<sequence length="170" mass="18426">MKKKSIILLLFAGTAIFTAGAIAAGVAISSKERNTLEHLAEVQSEQAVYLNEYNNPIFFPAFVVTFTPFVNDANATFNADQLKTASNYQITPFPESTWAKLVALNDGYTATISSIKVNTNNTVQVVVSLQKDGERRDVQTFVKQAVPTAANRTEGAGAAWRTDFNKAATS</sequence>
<comment type="caution">
    <text evidence="2">The sequence shown here is derived from an EMBL/GenBank/DDBJ whole genome shotgun (WGS) entry which is preliminary data.</text>
</comment>
<proteinExistence type="predicted"/>
<evidence type="ECO:0000313" key="2">
    <source>
        <dbReference type="EMBL" id="PAF54955.1"/>
    </source>
</evidence>
<dbReference type="RefSeq" id="WP_084232146.1">
    <property type="nucleotide sequence ID" value="NZ_FWXE01000004.1"/>
</dbReference>
<feature type="chain" id="PRO_5046207941" evidence="1">
    <location>
        <begin position="24"/>
        <end position="170"/>
    </location>
</feature>
<protein>
    <submittedName>
        <fullName evidence="2">Uncharacterized protein</fullName>
    </submittedName>
</protein>
<reference evidence="2" key="1">
    <citation type="submission" date="2017-08" db="EMBL/GenBank/DDBJ databases">
        <authorList>
            <person name="Alvarez-Ponce D."/>
            <person name="Weitzman C.L."/>
            <person name="Tillett R.L."/>
            <person name="Sandmeier F.C."/>
            <person name="Tracy C.R."/>
        </authorList>
    </citation>
    <scope>NUCLEOTIDE SEQUENCE [LARGE SCALE GENOMIC DNA]</scope>
    <source>
        <strain evidence="2">PS6</strain>
    </source>
</reference>
<name>A0ABX4H4Z0_9BACT</name>
<keyword evidence="3" id="KW-1185">Reference proteome</keyword>
<dbReference type="EMBL" id="NQMN01000002">
    <property type="protein sequence ID" value="PAF54955.1"/>
    <property type="molecule type" value="Genomic_DNA"/>
</dbReference>
<organism evidence="2 3">
    <name type="scientific">Mycoplasmopsis agassizii</name>
    <dbReference type="NCBI Taxonomy" id="33922"/>
    <lineage>
        <taxon>Bacteria</taxon>
        <taxon>Bacillati</taxon>
        <taxon>Mycoplasmatota</taxon>
        <taxon>Mycoplasmoidales</taxon>
        <taxon>Metamycoplasmataceae</taxon>
        <taxon>Mycoplasmopsis</taxon>
    </lineage>
</organism>
<feature type="signal peptide" evidence="1">
    <location>
        <begin position="1"/>
        <end position="23"/>
    </location>
</feature>
<keyword evidence="1" id="KW-0732">Signal</keyword>